<organism evidence="1 2">
    <name type="scientific">Streptomyces antimycoticus</name>
    <dbReference type="NCBI Taxonomy" id="68175"/>
    <lineage>
        <taxon>Bacteria</taxon>
        <taxon>Bacillati</taxon>
        <taxon>Actinomycetota</taxon>
        <taxon>Actinomycetes</taxon>
        <taxon>Kitasatosporales</taxon>
        <taxon>Streptomycetaceae</taxon>
        <taxon>Streptomyces</taxon>
        <taxon>Streptomyces violaceusniger group</taxon>
    </lineage>
</organism>
<comment type="caution">
    <text evidence="1">The sequence shown here is derived from an EMBL/GenBank/DDBJ whole genome shotgun (WGS) entry which is preliminary data.</text>
</comment>
<proteinExistence type="predicted"/>
<dbReference type="AlphaFoldDB" id="A0ABD5JP45"/>
<sequence length="132" mass="14511">MLAVKTIGSAALGQTSVAGFHNATKLPASGNSYPKIGPLIWYNDGKLTEETSVEGKAQISNVILNVCRLKMKELWESEVQKLVVRSSGAGRGQIASAADRIIKFLEFLDCSAMKSIKALWLDWRTMREAIRK</sequence>
<protein>
    <submittedName>
        <fullName evidence="1">Uncharacterized protein</fullName>
    </submittedName>
</protein>
<evidence type="ECO:0000313" key="2">
    <source>
        <dbReference type="Proteomes" id="UP001354649"/>
    </source>
</evidence>
<gene>
    <name evidence="1" type="ORF">V2K49_46115</name>
</gene>
<evidence type="ECO:0000313" key="1">
    <source>
        <dbReference type="EMBL" id="MEE4590243.1"/>
    </source>
</evidence>
<dbReference type="EMBL" id="JAZBJQ010000140">
    <property type="protein sequence ID" value="MEE4590243.1"/>
    <property type="molecule type" value="Genomic_DNA"/>
</dbReference>
<feature type="non-terminal residue" evidence="1">
    <location>
        <position position="132"/>
    </location>
</feature>
<dbReference type="Proteomes" id="UP001354649">
    <property type="component" value="Unassembled WGS sequence"/>
</dbReference>
<name>A0ABD5JP45_9ACTN</name>
<reference evidence="1 2" key="1">
    <citation type="submission" date="2023-11" db="EMBL/GenBank/DDBJ databases">
        <title>30 novel species of actinomycetes from the DSMZ collection.</title>
        <authorList>
            <person name="Nouioui I."/>
        </authorList>
    </citation>
    <scope>NUCLEOTIDE SEQUENCE [LARGE SCALE GENOMIC DNA]</scope>
    <source>
        <strain evidence="1 2">DSM 41602</strain>
    </source>
</reference>
<accession>A0ABD5JP45</accession>